<dbReference type="InterPro" id="IPR050985">
    <property type="entry name" value="Alpha-glycosidase_related"/>
</dbReference>
<evidence type="ECO:0000256" key="6">
    <source>
        <dbReference type="PIRNR" id="PIRNR005536"/>
    </source>
</evidence>
<evidence type="ECO:0000256" key="1">
    <source>
        <dbReference type="ARBA" id="ARBA00001255"/>
    </source>
</evidence>
<dbReference type="InterPro" id="IPR002252">
    <property type="entry name" value="Glyco_hydro_36"/>
</dbReference>
<name>A0ABW5C3G9_9BACI</name>
<dbReference type="Gene3D" id="3.20.20.70">
    <property type="entry name" value="Aldolase class I"/>
    <property type="match status" value="1"/>
</dbReference>
<comment type="catalytic activity">
    <reaction evidence="1 6">
        <text>Hydrolysis of terminal, non-reducing alpha-D-galactose residues in alpha-D-galactosides, including galactose oligosaccharides, galactomannans and galactolipids.</text>
        <dbReference type="EC" id="3.2.1.22"/>
    </reaction>
</comment>
<dbReference type="InterPro" id="IPR031704">
    <property type="entry name" value="Glyco_hydro_36_N"/>
</dbReference>
<feature type="domain" description="Glycosyl hydrolase family 36 N-terminal" evidence="8">
    <location>
        <begin position="29"/>
        <end position="286"/>
    </location>
</feature>
<dbReference type="SUPFAM" id="SSF51445">
    <property type="entry name" value="(Trans)glycosidases"/>
    <property type="match status" value="1"/>
</dbReference>
<comment type="similarity">
    <text evidence="2">Belongs to the glycosyl hydrolase 36 family.</text>
</comment>
<dbReference type="PIRSF" id="PIRSF005536">
    <property type="entry name" value="Agal"/>
    <property type="match status" value="1"/>
</dbReference>
<keyword evidence="4 6" id="KW-0378">Hydrolase</keyword>
<dbReference type="InterPro" id="IPR013780">
    <property type="entry name" value="Glyco_hydro_b"/>
</dbReference>
<reference evidence="10" key="1">
    <citation type="journal article" date="2019" name="Int. J. Syst. Evol. Microbiol.">
        <title>The Global Catalogue of Microorganisms (GCM) 10K type strain sequencing project: providing services to taxonomists for standard genome sequencing and annotation.</title>
        <authorList>
            <consortium name="The Broad Institute Genomics Platform"/>
            <consortium name="The Broad Institute Genome Sequencing Center for Infectious Disease"/>
            <person name="Wu L."/>
            <person name="Ma J."/>
        </authorList>
    </citation>
    <scope>NUCLEOTIDE SEQUENCE [LARGE SCALE GENOMIC DNA]</scope>
    <source>
        <strain evidence="10">CGMCC 1.15474</strain>
    </source>
</reference>
<dbReference type="InterPro" id="IPR013785">
    <property type="entry name" value="Aldolase_TIM"/>
</dbReference>
<dbReference type="InterPro" id="IPR038417">
    <property type="entry name" value="Alpga-gal_N_sf"/>
</dbReference>
<dbReference type="Proteomes" id="UP001597318">
    <property type="component" value="Unassembled WGS sequence"/>
</dbReference>
<dbReference type="Gene3D" id="2.70.98.60">
    <property type="entry name" value="alpha-galactosidase from lactobacil brevis"/>
    <property type="match status" value="1"/>
</dbReference>
<dbReference type="Pfam" id="PF16875">
    <property type="entry name" value="Glyco_hydro_36N"/>
    <property type="match status" value="1"/>
</dbReference>
<evidence type="ECO:0000256" key="5">
    <source>
        <dbReference type="ARBA" id="ARBA00023295"/>
    </source>
</evidence>
<organism evidence="9 10">
    <name type="scientific">Metabacillus endolithicus</name>
    <dbReference type="NCBI Taxonomy" id="1535204"/>
    <lineage>
        <taxon>Bacteria</taxon>
        <taxon>Bacillati</taxon>
        <taxon>Bacillota</taxon>
        <taxon>Bacilli</taxon>
        <taxon>Bacillales</taxon>
        <taxon>Bacillaceae</taxon>
        <taxon>Metabacillus</taxon>
    </lineage>
</organism>
<evidence type="ECO:0000256" key="4">
    <source>
        <dbReference type="ARBA" id="ARBA00022801"/>
    </source>
</evidence>
<evidence type="ECO:0000259" key="8">
    <source>
        <dbReference type="Pfam" id="PF16875"/>
    </source>
</evidence>
<dbReference type="InterPro" id="IPR031705">
    <property type="entry name" value="Glyco_hydro_36_C"/>
</dbReference>
<evidence type="ECO:0000313" key="9">
    <source>
        <dbReference type="EMBL" id="MFD2215606.1"/>
    </source>
</evidence>
<evidence type="ECO:0000256" key="2">
    <source>
        <dbReference type="ARBA" id="ARBA00006202"/>
    </source>
</evidence>
<dbReference type="Pfam" id="PF02065">
    <property type="entry name" value="Melibiase"/>
    <property type="match status" value="1"/>
</dbReference>
<dbReference type="Gene3D" id="2.60.40.1180">
    <property type="entry name" value="Golgi alpha-mannosidase II"/>
    <property type="match status" value="1"/>
</dbReference>
<accession>A0ABW5C3G9</accession>
<dbReference type="Pfam" id="PF16874">
    <property type="entry name" value="Glyco_hydro_36C"/>
    <property type="match status" value="1"/>
</dbReference>
<protein>
    <recommendedName>
        <fullName evidence="3 6">Alpha-galactosidase</fullName>
        <ecNumber evidence="3 6">3.2.1.22</ecNumber>
    </recommendedName>
</protein>
<dbReference type="EMBL" id="JBHUIK010000004">
    <property type="protein sequence ID" value="MFD2215606.1"/>
    <property type="molecule type" value="Genomic_DNA"/>
</dbReference>
<dbReference type="CDD" id="cd14791">
    <property type="entry name" value="GH36"/>
    <property type="match status" value="1"/>
</dbReference>
<dbReference type="PANTHER" id="PTHR43053:SF3">
    <property type="entry name" value="ALPHA-GALACTOSIDASE C-RELATED"/>
    <property type="match status" value="1"/>
</dbReference>
<sequence>MYIHINDQLQQFHLTNGQISYIFQVLKNGSLGQLYFGKALRHREDFSHFQRNDLPTAASCHFYQDDPAFSLETTRQEFPVPGKGDFREAAIEVVDSEGRLGNLFAYRGYEVVKGKPKLTGLPATYAGEEEATTLIVTLEDHQVNASLQLSYTIFHHLPVITRTVKIENIGEHTLSLNKLMSSSIDLPDSDFKMVHLSGTWSRERHIKERELVQGISSVSSIRGASSHHDNPFIALKRKNTTEHHNEVYGFNFVYSSNFLAQVQVDHYETSRVMMGIHPHQFQWNLNANESFQAPEVVIVYSNEGLNGMSQAFHQLYRQHLIRDPWKQEERPVLINNWEATYFDFNEEKLVHIVKSAKDLGIELFVLDDGWFGKRNDDTSSLGDWYEDEDKLPNGLESLASKLKELDLKFGLWFEPEMINPVSQLYKEHPDWIVGRPGEHLVFGRNQLVLDFSRSEVVDYLYEKMSGIIRKTMLSYIKWDMNRNITDAYSSALNQEQQGEFFHRYILGVYDLYEKLTSEFPDVLFESCAGGGGRFDPGMLYYAPQAWTSDDTDAVERLKIQYGTSLAYPIYSMGSHVSAVPNHQTLRKTPIDTRANTAYFGTFGYELNPLELKEEEREIIKTQVQFYKSHRKLIRDGDFYRLQCPFEENETAWMIVSKDRKEALVGWYKVLATANPKKQQVLPLKGLDVNLLYEVNGEKAYYGDELVYRGLPLPIEFNGVNGKLTERGGDYQSVVFYLNGREK</sequence>
<comment type="caution">
    <text evidence="9">The sequence shown here is derived from an EMBL/GenBank/DDBJ whole genome shotgun (WGS) entry which is preliminary data.</text>
</comment>
<dbReference type="PRINTS" id="PR00743">
    <property type="entry name" value="GLHYDRLASE36"/>
</dbReference>
<keyword evidence="5 6" id="KW-0326">Glycosidase</keyword>
<dbReference type="EC" id="3.2.1.22" evidence="3 6"/>
<feature type="domain" description="Glycosyl hydrolase family 36 C-terminal" evidence="7">
    <location>
        <begin position="649"/>
        <end position="737"/>
    </location>
</feature>
<gene>
    <name evidence="9" type="ORF">ACFSKK_18105</name>
</gene>
<evidence type="ECO:0000256" key="3">
    <source>
        <dbReference type="ARBA" id="ARBA00012755"/>
    </source>
</evidence>
<dbReference type="RefSeq" id="WP_247340321.1">
    <property type="nucleotide sequence ID" value="NZ_CP095550.1"/>
</dbReference>
<evidence type="ECO:0000313" key="10">
    <source>
        <dbReference type="Proteomes" id="UP001597318"/>
    </source>
</evidence>
<keyword evidence="10" id="KW-1185">Reference proteome</keyword>
<evidence type="ECO:0000259" key="7">
    <source>
        <dbReference type="Pfam" id="PF16874"/>
    </source>
</evidence>
<dbReference type="PROSITE" id="PS00512">
    <property type="entry name" value="ALPHA_GALACTOSIDASE"/>
    <property type="match status" value="1"/>
</dbReference>
<dbReference type="PANTHER" id="PTHR43053">
    <property type="entry name" value="GLYCOSIDASE FAMILY 31"/>
    <property type="match status" value="1"/>
</dbReference>
<proteinExistence type="inferred from homology"/>
<dbReference type="InterPro" id="IPR000111">
    <property type="entry name" value="Glyco_hydro_27/36_CS"/>
</dbReference>
<dbReference type="InterPro" id="IPR017853">
    <property type="entry name" value="GH"/>
</dbReference>